<protein>
    <submittedName>
        <fullName evidence="1">Uncharacterized protein</fullName>
    </submittedName>
</protein>
<evidence type="ECO:0000313" key="2">
    <source>
        <dbReference type="Proteomes" id="UP000199513"/>
    </source>
</evidence>
<name>A0A1I2AUN0_9BACT</name>
<sequence>MNMKKIFSLLSITLLLFVLTSARYENLLDKGKLPELKVEVYNNGKKVSFIRKKLQNIPANTTTGWVKENVSPKELGKLEVKILNEQEVNQVLRQNYRLIINQLDIMLVRGERLIGNPQTFADYRDAAQFPINEWLGNQKYTSKDRVVVALSYVYQMQDNPALSEQKAFVVNFELR</sequence>
<accession>A0A1I2AUN0</accession>
<dbReference type="STRING" id="1003.SAMN04488541_100215"/>
<dbReference type="AlphaFoldDB" id="A0A1I2AUN0"/>
<proteinExistence type="predicted"/>
<reference evidence="2" key="1">
    <citation type="submission" date="2016-10" db="EMBL/GenBank/DDBJ databases">
        <authorList>
            <person name="Varghese N."/>
            <person name="Submissions S."/>
        </authorList>
    </citation>
    <scope>NUCLEOTIDE SEQUENCE [LARGE SCALE GENOMIC DNA]</scope>
    <source>
        <strain>GEY</strain>
        <strain evidence="2">DSM 9560</strain>
    </source>
</reference>
<evidence type="ECO:0000313" key="1">
    <source>
        <dbReference type="EMBL" id="SFE47671.1"/>
    </source>
</evidence>
<keyword evidence="2" id="KW-1185">Reference proteome</keyword>
<dbReference type="EMBL" id="FONY01000002">
    <property type="protein sequence ID" value="SFE47671.1"/>
    <property type="molecule type" value="Genomic_DNA"/>
</dbReference>
<organism evidence="1 2">
    <name type="scientific">Thermoflexibacter ruber</name>
    <dbReference type="NCBI Taxonomy" id="1003"/>
    <lineage>
        <taxon>Bacteria</taxon>
        <taxon>Pseudomonadati</taxon>
        <taxon>Bacteroidota</taxon>
        <taxon>Cytophagia</taxon>
        <taxon>Cytophagales</taxon>
        <taxon>Thermoflexibacteraceae</taxon>
        <taxon>Thermoflexibacter</taxon>
    </lineage>
</organism>
<gene>
    <name evidence="1" type="ORF">SAMN04488541_100215</name>
</gene>
<dbReference type="Proteomes" id="UP000199513">
    <property type="component" value="Unassembled WGS sequence"/>
</dbReference>